<dbReference type="NCBIfam" id="TIGR01033">
    <property type="entry name" value="YebC/PmpR family DNA-binding transcriptional regulator"/>
    <property type="match status" value="1"/>
</dbReference>
<dbReference type="NCBIfam" id="NF009044">
    <property type="entry name" value="PRK12378.1"/>
    <property type="match status" value="1"/>
</dbReference>
<gene>
    <name evidence="9" type="ORF">MNB_SV-9-1226</name>
</gene>
<keyword evidence="6" id="KW-0175">Coiled coil</keyword>
<protein>
    <recommendedName>
        <fullName evidence="10">Transcriptional regulatory protein YebC</fullName>
    </recommendedName>
</protein>
<feature type="domain" description="TACO1/YebC-like N-terminal" evidence="8">
    <location>
        <begin position="4"/>
        <end position="74"/>
    </location>
</feature>
<feature type="domain" description="TACO1/YebC-like second and third" evidence="7">
    <location>
        <begin position="80"/>
        <end position="246"/>
    </location>
</feature>
<proteinExistence type="inferred from homology"/>
<dbReference type="InterPro" id="IPR026564">
    <property type="entry name" value="Transcrip_reg_TACO1-like_dom3"/>
</dbReference>
<dbReference type="PANTHER" id="PTHR12532">
    <property type="entry name" value="TRANSLATIONAL ACTIVATOR OF CYTOCHROME C OXIDASE 1"/>
    <property type="match status" value="1"/>
</dbReference>
<dbReference type="EMBL" id="FPHG01000061">
    <property type="protein sequence ID" value="SFV63402.1"/>
    <property type="molecule type" value="Genomic_DNA"/>
</dbReference>
<dbReference type="Pfam" id="PF20772">
    <property type="entry name" value="TACO1_YebC_N"/>
    <property type="match status" value="1"/>
</dbReference>
<dbReference type="GO" id="GO:0005829">
    <property type="term" value="C:cytosol"/>
    <property type="evidence" value="ECO:0007669"/>
    <property type="project" value="TreeGrafter"/>
</dbReference>
<organism evidence="9">
    <name type="scientific">hydrothermal vent metagenome</name>
    <dbReference type="NCBI Taxonomy" id="652676"/>
    <lineage>
        <taxon>unclassified sequences</taxon>
        <taxon>metagenomes</taxon>
        <taxon>ecological metagenomes</taxon>
    </lineage>
</organism>
<dbReference type="Pfam" id="PF01709">
    <property type="entry name" value="Transcrip_reg"/>
    <property type="match status" value="1"/>
</dbReference>
<dbReference type="Gene3D" id="3.30.70.980">
    <property type="match status" value="2"/>
</dbReference>
<keyword evidence="4" id="KW-0238">DNA-binding</keyword>
<dbReference type="InterPro" id="IPR029072">
    <property type="entry name" value="YebC-like"/>
</dbReference>
<evidence type="ECO:0000256" key="5">
    <source>
        <dbReference type="ARBA" id="ARBA00023163"/>
    </source>
</evidence>
<evidence type="ECO:0000259" key="7">
    <source>
        <dbReference type="Pfam" id="PF01709"/>
    </source>
</evidence>
<evidence type="ECO:0000256" key="1">
    <source>
        <dbReference type="ARBA" id="ARBA00008724"/>
    </source>
</evidence>
<keyword evidence="2" id="KW-0963">Cytoplasm</keyword>
<comment type="similarity">
    <text evidence="1">Belongs to the TACO1 family.</text>
</comment>
<dbReference type="SUPFAM" id="SSF75625">
    <property type="entry name" value="YebC-like"/>
    <property type="match status" value="1"/>
</dbReference>
<keyword evidence="5" id="KW-0804">Transcription</keyword>
<evidence type="ECO:0000256" key="3">
    <source>
        <dbReference type="ARBA" id="ARBA00023015"/>
    </source>
</evidence>
<dbReference type="FunFam" id="1.10.10.200:FF:000004">
    <property type="entry name" value="Probable transcriptional regulatory protein BSBG_02618"/>
    <property type="match status" value="1"/>
</dbReference>
<evidence type="ECO:0000256" key="4">
    <source>
        <dbReference type="ARBA" id="ARBA00023125"/>
    </source>
</evidence>
<accession>A0A1W1CCG0</accession>
<evidence type="ECO:0000256" key="2">
    <source>
        <dbReference type="ARBA" id="ARBA00022490"/>
    </source>
</evidence>
<dbReference type="Gene3D" id="1.10.10.200">
    <property type="match status" value="1"/>
</dbReference>
<sequence length="247" mass="27584">MGRAFEYRKASKLKRWGTMSRVFPKLGKIITMAAKDGGIDPDMNPKLRTAILNAKSQNMPKDNIEAAIKRASGKDSADIKEISYEAKGPHGVLLFIDCATDNNTRTVANVKAILTRNGGEALKNGSLDFMFTRKSVFVFDKTEDMDLEELELELIDAGLEEIEENEVEIEDTQGETKKVITVYGGFESFGTLTHALEDMKIEITKAELQRVANSPIVFTEEQILEAEILIDKLEDDEDVQAVYTNIE</sequence>
<dbReference type="HAMAP" id="MF_00693">
    <property type="entry name" value="Transcrip_reg_TACO1"/>
    <property type="match status" value="1"/>
</dbReference>
<keyword evidence="3" id="KW-0805">Transcription regulation</keyword>
<dbReference type="AlphaFoldDB" id="A0A1W1CCG0"/>
<dbReference type="InterPro" id="IPR048300">
    <property type="entry name" value="TACO1_YebC-like_2nd/3rd_dom"/>
</dbReference>
<dbReference type="PANTHER" id="PTHR12532:SF6">
    <property type="entry name" value="TRANSCRIPTIONAL REGULATORY PROTEIN YEBC-RELATED"/>
    <property type="match status" value="1"/>
</dbReference>
<evidence type="ECO:0000259" key="8">
    <source>
        <dbReference type="Pfam" id="PF20772"/>
    </source>
</evidence>
<feature type="coiled-coil region" evidence="6">
    <location>
        <begin position="145"/>
        <end position="175"/>
    </location>
</feature>
<dbReference type="InterPro" id="IPR017856">
    <property type="entry name" value="Integrase-like_N"/>
</dbReference>
<dbReference type="InterPro" id="IPR049083">
    <property type="entry name" value="TACO1_YebC_N"/>
</dbReference>
<evidence type="ECO:0000256" key="6">
    <source>
        <dbReference type="SAM" id="Coils"/>
    </source>
</evidence>
<dbReference type="GO" id="GO:0003677">
    <property type="term" value="F:DNA binding"/>
    <property type="evidence" value="ECO:0007669"/>
    <property type="project" value="UniProtKB-KW"/>
</dbReference>
<reference evidence="9" key="1">
    <citation type="submission" date="2016-10" db="EMBL/GenBank/DDBJ databases">
        <authorList>
            <person name="de Groot N.N."/>
        </authorList>
    </citation>
    <scope>NUCLEOTIDE SEQUENCE</scope>
</reference>
<evidence type="ECO:0000313" key="9">
    <source>
        <dbReference type="EMBL" id="SFV63402.1"/>
    </source>
</evidence>
<dbReference type="InterPro" id="IPR002876">
    <property type="entry name" value="Transcrip_reg_TACO1-like"/>
</dbReference>
<evidence type="ECO:0008006" key="10">
    <source>
        <dbReference type="Google" id="ProtNLM"/>
    </source>
</evidence>
<name>A0A1W1CCG0_9ZZZZ</name>